<organism evidence="7 8">
    <name type="scientific">Gluconobacter japonicus</name>
    <dbReference type="NCBI Taxonomy" id="376620"/>
    <lineage>
        <taxon>Bacteria</taxon>
        <taxon>Pseudomonadati</taxon>
        <taxon>Pseudomonadota</taxon>
        <taxon>Alphaproteobacteria</taxon>
        <taxon>Acetobacterales</taxon>
        <taxon>Acetobacteraceae</taxon>
        <taxon>Gluconobacter</taxon>
    </lineage>
</organism>
<reference evidence="7" key="1">
    <citation type="submission" date="2020-04" db="EMBL/GenBank/DDBJ databases">
        <authorList>
            <person name="Sombolestani A."/>
        </authorList>
    </citation>
    <scope>NUCLEOTIDE SEQUENCE</scope>
    <source>
        <strain evidence="7">R71697</strain>
    </source>
</reference>
<dbReference type="SUPFAM" id="SSF53383">
    <property type="entry name" value="PLP-dependent transferases"/>
    <property type="match status" value="1"/>
</dbReference>
<evidence type="ECO:0000256" key="1">
    <source>
        <dbReference type="ARBA" id="ARBA00001933"/>
    </source>
</evidence>
<evidence type="ECO:0000259" key="6">
    <source>
        <dbReference type="Pfam" id="PF01212"/>
    </source>
</evidence>
<dbReference type="Pfam" id="PF01212">
    <property type="entry name" value="Beta_elim_lyase"/>
    <property type="match status" value="1"/>
</dbReference>
<evidence type="ECO:0000256" key="5">
    <source>
        <dbReference type="PIRNR" id="PIRNR038940"/>
    </source>
</evidence>
<reference evidence="7" key="2">
    <citation type="submission" date="2020-11" db="EMBL/GenBank/DDBJ databases">
        <title>Description of novel Gluconobacter species.</title>
        <authorList>
            <person name="Cleenwerck I."/>
            <person name="Cnockaert M."/>
            <person name="Borremans W."/>
            <person name="Wieme A.D."/>
            <person name="De Vuyst L."/>
            <person name="Vandamme P."/>
        </authorList>
    </citation>
    <scope>NUCLEOTIDE SEQUENCE</scope>
    <source>
        <strain evidence="7">R71697</strain>
    </source>
</reference>
<dbReference type="Gene3D" id="3.90.1150.10">
    <property type="entry name" value="Aspartate Aminotransferase, domain 1"/>
    <property type="match status" value="1"/>
</dbReference>
<keyword evidence="4 5" id="KW-0663">Pyridoxal phosphate</keyword>
<dbReference type="PIRSF" id="PIRSF038940">
    <property type="entry name" value="Low_specificity_LTA"/>
    <property type="match status" value="1"/>
</dbReference>
<gene>
    <name evidence="7" type="ORF">HKD32_05255</name>
</gene>
<comment type="caution">
    <text evidence="7">The sequence shown here is derived from an EMBL/GenBank/DDBJ whole genome shotgun (WGS) entry which is preliminary data.</text>
</comment>
<dbReference type="PANTHER" id="PTHR48097:SF5">
    <property type="entry name" value="LOW SPECIFICITY L-THREONINE ALDOLASE"/>
    <property type="match status" value="1"/>
</dbReference>
<dbReference type="GO" id="GO:0006567">
    <property type="term" value="P:L-threonine catabolic process"/>
    <property type="evidence" value="ECO:0007669"/>
    <property type="project" value="UniProtKB-UniRule"/>
</dbReference>
<dbReference type="InterPro" id="IPR026273">
    <property type="entry name" value="Low_specificity_L-TA_bact"/>
</dbReference>
<comment type="catalytic activity">
    <reaction evidence="5">
        <text>L-threonine = acetaldehyde + glycine</text>
        <dbReference type="Rhea" id="RHEA:19625"/>
        <dbReference type="ChEBI" id="CHEBI:15343"/>
        <dbReference type="ChEBI" id="CHEBI:57305"/>
        <dbReference type="ChEBI" id="CHEBI:57926"/>
        <dbReference type="EC" id="4.1.2.48"/>
    </reaction>
</comment>
<dbReference type="RefSeq" id="WP_061931841.1">
    <property type="nucleotide sequence ID" value="NZ_JABCQN010000002.1"/>
</dbReference>
<dbReference type="EC" id="4.1.2.48" evidence="5"/>
<dbReference type="InterPro" id="IPR015424">
    <property type="entry name" value="PyrdxlP-dep_Trfase"/>
</dbReference>
<evidence type="ECO:0000313" key="7">
    <source>
        <dbReference type="EMBL" id="MBF0870268.1"/>
    </source>
</evidence>
<evidence type="ECO:0000256" key="4">
    <source>
        <dbReference type="ARBA" id="ARBA00022898"/>
    </source>
</evidence>
<keyword evidence="7" id="KW-0808">Transferase</keyword>
<comment type="function">
    <text evidence="5">Catalyzes the cleavage of L-allo-threonine and L-threonine to glycine and acetaldehyde.</text>
</comment>
<name>A0A9Q2FMZ2_GLUJA</name>
<evidence type="ECO:0000256" key="3">
    <source>
        <dbReference type="ARBA" id="ARBA00011881"/>
    </source>
</evidence>
<comment type="subunit">
    <text evidence="3">Homotetramer.</text>
</comment>
<comment type="catalytic activity">
    <reaction evidence="5">
        <text>L-allo-threonine = acetaldehyde + glycine</text>
        <dbReference type="Rhea" id="RHEA:26209"/>
        <dbReference type="ChEBI" id="CHEBI:15343"/>
        <dbReference type="ChEBI" id="CHEBI:57305"/>
        <dbReference type="ChEBI" id="CHEBI:58585"/>
        <dbReference type="EC" id="4.1.2.48"/>
    </reaction>
</comment>
<dbReference type="EMBL" id="JABCQN010000002">
    <property type="protein sequence ID" value="MBF0870268.1"/>
    <property type="molecule type" value="Genomic_DNA"/>
</dbReference>
<keyword evidence="5" id="KW-0456">Lyase</keyword>
<feature type="domain" description="Aromatic amino acid beta-eliminating lyase/threonine aldolase" evidence="6">
    <location>
        <begin position="37"/>
        <end position="329"/>
    </location>
</feature>
<dbReference type="AlphaFoldDB" id="A0A9Q2FMZ2"/>
<dbReference type="GO" id="GO:0004793">
    <property type="term" value="F:threonine aldolase activity"/>
    <property type="evidence" value="ECO:0007669"/>
    <property type="project" value="UniProtKB-UniRule"/>
</dbReference>
<dbReference type="InterPro" id="IPR001597">
    <property type="entry name" value="ArAA_b-elim_lyase/Thr_aldolase"/>
</dbReference>
<evidence type="ECO:0000313" key="8">
    <source>
        <dbReference type="Proteomes" id="UP000661006"/>
    </source>
</evidence>
<keyword evidence="7" id="KW-0032">Aminotransferase</keyword>
<evidence type="ECO:0000256" key="2">
    <source>
        <dbReference type="ARBA" id="ARBA00006966"/>
    </source>
</evidence>
<dbReference type="InterPro" id="IPR015422">
    <property type="entry name" value="PyrdxlP-dep_Trfase_small"/>
</dbReference>
<comment type="similarity">
    <text evidence="2 5">Belongs to the threonine aldolase family.</text>
</comment>
<dbReference type="Proteomes" id="UP000661006">
    <property type="component" value="Unassembled WGS sequence"/>
</dbReference>
<dbReference type="PANTHER" id="PTHR48097">
    <property type="entry name" value="L-THREONINE ALDOLASE-RELATED"/>
    <property type="match status" value="1"/>
</dbReference>
<proteinExistence type="inferred from homology"/>
<dbReference type="GeneID" id="81474096"/>
<dbReference type="InterPro" id="IPR015421">
    <property type="entry name" value="PyrdxlP-dep_Trfase_major"/>
</dbReference>
<comment type="cofactor">
    <cofactor evidence="1 5">
        <name>pyridoxal 5'-phosphate</name>
        <dbReference type="ChEBI" id="CHEBI:597326"/>
    </cofactor>
</comment>
<sequence length="382" mass="41597">MGSPDDNRLRFQLRFTPARVVRRKKDGFVSEEIRKNFASDNVTPICPEVMVALIAANEGSVGSYGEDDLTRSLNERFGEVFETEVAVFPIATGTAANSVALSALVSPYGAVLCDESAHINTDEGGAPEFYTHGAKLVCIPSAEGRMDPATLTPALKSNAESGILSPVIQALSLTQANEWGTVYSTDTLAKLSRIAHDHDLTVHLDGARLGNALAHLDCTPAEGTWKAGVDVLSFGGTKAGAMAAEAVVFFLNDRTRPLVKNFLRRIKRSGNLWSKHRFLSAQLLALLQNDVWLKNAAHANDMAQRLVDGLRRHAAAQMPYERQSNEVFVILPDLLLKDLEEAGYGFYRWPTPEGVSGTLIRLVTSYYTRPEDVDALLAEIAA</sequence>
<dbReference type="Gene3D" id="3.40.640.10">
    <property type="entry name" value="Type I PLP-dependent aspartate aminotransferase-like (Major domain)"/>
    <property type="match status" value="1"/>
</dbReference>
<protein>
    <recommendedName>
        <fullName evidence="5">L-threonine aldolase</fullName>
        <ecNumber evidence="5">4.1.2.48</ecNumber>
    </recommendedName>
</protein>
<dbReference type="GO" id="GO:0008483">
    <property type="term" value="F:transaminase activity"/>
    <property type="evidence" value="ECO:0007669"/>
    <property type="project" value="UniProtKB-KW"/>
</dbReference>
<accession>A0A9Q2FMZ2</accession>